<reference evidence="2 3" key="1">
    <citation type="submission" date="2015-07" db="EMBL/GenBank/DDBJ databases">
        <title>The genome of Melipona quadrifasciata.</title>
        <authorList>
            <person name="Pan H."/>
            <person name="Kapheim K."/>
        </authorList>
    </citation>
    <scope>NUCLEOTIDE SEQUENCE [LARGE SCALE GENOMIC DNA]</scope>
    <source>
        <strain evidence="2">0111107301</strain>
        <tissue evidence="2">Whole body</tissue>
    </source>
</reference>
<name>A0A0M8ZQK1_9HYME</name>
<evidence type="ECO:0000313" key="2">
    <source>
        <dbReference type="EMBL" id="KOX68907.1"/>
    </source>
</evidence>
<proteinExistence type="predicted"/>
<evidence type="ECO:0000313" key="3">
    <source>
        <dbReference type="Proteomes" id="UP000053105"/>
    </source>
</evidence>
<dbReference type="AlphaFoldDB" id="A0A0M8ZQK1"/>
<protein>
    <submittedName>
        <fullName evidence="2">Uncharacterized protein</fullName>
    </submittedName>
</protein>
<feature type="region of interest" description="Disordered" evidence="1">
    <location>
        <begin position="90"/>
        <end position="112"/>
    </location>
</feature>
<keyword evidence="3" id="KW-1185">Reference proteome</keyword>
<organism evidence="2 3">
    <name type="scientific">Melipona quadrifasciata</name>
    <dbReference type="NCBI Taxonomy" id="166423"/>
    <lineage>
        <taxon>Eukaryota</taxon>
        <taxon>Metazoa</taxon>
        <taxon>Ecdysozoa</taxon>
        <taxon>Arthropoda</taxon>
        <taxon>Hexapoda</taxon>
        <taxon>Insecta</taxon>
        <taxon>Pterygota</taxon>
        <taxon>Neoptera</taxon>
        <taxon>Endopterygota</taxon>
        <taxon>Hymenoptera</taxon>
        <taxon>Apocrita</taxon>
        <taxon>Aculeata</taxon>
        <taxon>Apoidea</taxon>
        <taxon>Anthophila</taxon>
        <taxon>Apidae</taxon>
        <taxon>Melipona</taxon>
    </lineage>
</organism>
<dbReference type="Proteomes" id="UP000053105">
    <property type="component" value="Unassembled WGS sequence"/>
</dbReference>
<feature type="compositionally biased region" description="Acidic residues" evidence="1">
    <location>
        <begin position="100"/>
        <end position="111"/>
    </location>
</feature>
<accession>A0A0M8ZQK1</accession>
<sequence>MCRQTCWNTLVRHFENIKMRHSVYIRGKVYGNSILWFSIVFINSINSVNTVDTVSCSVTEKCRRSNLLLIISVASRIAKFKVNSQYRREEGGYRARREEEKEEEEEEEEEQEVPHKTKYYIRLRVDIISVSLEKNLALSPPNLKKNSCCPRLQRLSNPTEYHESSKHGSKTFVRAWAVV</sequence>
<evidence type="ECO:0000256" key="1">
    <source>
        <dbReference type="SAM" id="MobiDB-lite"/>
    </source>
</evidence>
<feature type="compositionally biased region" description="Basic and acidic residues" evidence="1">
    <location>
        <begin position="90"/>
        <end position="99"/>
    </location>
</feature>
<dbReference type="EMBL" id="KQ435911">
    <property type="protein sequence ID" value="KOX68907.1"/>
    <property type="molecule type" value="Genomic_DNA"/>
</dbReference>
<gene>
    <name evidence="2" type="ORF">WN51_06827</name>
</gene>